<evidence type="ECO:0000256" key="7">
    <source>
        <dbReference type="ARBA" id="ARBA00023136"/>
    </source>
</evidence>
<comment type="similarity">
    <text evidence="9 11">Belongs to the fluoride channel Fluc/FEX (TC 1.A.43) family.</text>
</comment>
<evidence type="ECO:0000313" key="12">
    <source>
        <dbReference type="EMBL" id="SFN48878.1"/>
    </source>
</evidence>
<keyword evidence="5 11" id="KW-1133">Transmembrane helix</keyword>
<accession>A0A1I4ZF79</accession>
<evidence type="ECO:0000256" key="9">
    <source>
        <dbReference type="ARBA" id="ARBA00035120"/>
    </source>
</evidence>
<protein>
    <recommendedName>
        <fullName evidence="11">Fluoride-specific ion channel FluC</fullName>
    </recommendedName>
</protein>
<comment type="subcellular location">
    <subcellularLocation>
        <location evidence="1 11">Cell membrane</location>
        <topology evidence="1 11">Multi-pass membrane protein</topology>
    </subcellularLocation>
</comment>
<dbReference type="Proteomes" id="UP000199153">
    <property type="component" value="Unassembled WGS sequence"/>
</dbReference>
<evidence type="ECO:0000256" key="11">
    <source>
        <dbReference type="HAMAP-Rule" id="MF_00454"/>
    </source>
</evidence>
<evidence type="ECO:0000256" key="8">
    <source>
        <dbReference type="ARBA" id="ARBA00023303"/>
    </source>
</evidence>
<keyword evidence="11" id="KW-0479">Metal-binding</keyword>
<gene>
    <name evidence="11" type="primary">fluC</name>
    <name evidence="11" type="synonym">crcB</name>
    <name evidence="12" type="ORF">SAMN05660413_01293</name>
</gene>
<comment type="catalytic activity">
    <reaction evidence="10">
        <text>fluoride(in) = fluoride(out)</text>
        <dbReference type="Rhea" id="RHEA:76159"/>
        <dbReference type="ChEBI" id="CHEBI:17051"/>
    </reaction>
    <physiologicalReaction direction="left-to-right" evidence="10">
        <dbReference type="Rhea" id="RHEA:76160"/>
    </physiologicalReaction>
</comment>
<evidence type="ECO:0000256" key="3">
    <source>
        <dbReference type="ARBA" id="ARBA00022519"/>
    </source>
</evidence>
<dbReference type="STRING" id="287099.SAMN05660413_01293"/>
<dbReference type="AlphaFoldDB" id="A0A1I4ZF79"/>
<name>A0A1I4ZF79_9FLAO</name>
<dbReference type="GO" id="GO:0062054">
    <property type="term" value="F:fluoride channel activity"/>
    <property type="evidence" value="ECO:0007669"/>
    <property type="project" value="UniProtKB-UniRule"/>
</dbReference>
<dbReference type="PANTHER" id="PTHR28259">
    <property type="entry name" value="FLUORIDE EXPORT PROTEIN 1-RELATED"/>
    <property type="match status" value="1"/>
</dbReference>
<sequence>MTKQIILVFLGGGLGSALRFLVTKYLNKAHFNIPYGTLTVNILGSLLLGIILGWAIKNNALNSNINLALAVGFCGGFTTFSTFAFENQSLLKSGDYLHFLIYTLGSIILGILAIGLGLFFSKSL</sequence>
<evidence type="ECO:0000256" key="4">
    <source>
        <dbReference type="ARBA" id="ARBA00022692"/>
    </source>
</evidence>
<evidence type="ECO:0000256" key="10">
    <source>
        <dbReference type="ARBA" id="ARBA00035585"/>
    </source>
</evidence>
<dbReference type="PANTHER" id="PTHR28259:SF1">
    <property type="entry name" value="FLUORIDE EXPORT PROTEIN 1-RELATED"/>
    <property type="match status" value="1"/>
</dbReference>
<dbReference type="GO" id="GO:0046872">
    <property type="term" value="F:metal ion binding"/>
    <property type="evidence" value="ECO:0007669"/>
    <property type="project" value="UniProtKB-KW"/>
</dbReference>
<keyword evidence="13" id="KW-1185">Reference proteome</keyword>
<keyword evidence="6 11" id="KW-0406">Ion transport</keyword>
<feature type="binding site" evidence="11">
    <location>
        <position position="75"/>
    </location>
    <ligand>
        <name>Na(+)</name>
        <dbReference type="ChEBI" id="CHEBI:29101"/>
        <note>structural</note>
    </ligand>
</feature>
<evidence type="ECO:0000256" key="2">
    <source>
        <dbReference type="ARBA" id="ARBA00022475"/>
    </source>
</evidence>
<keyword evidence="11" id="KW-0813">Transport</keyword>
<comment type="activity regulation">
    <text evidence="11">Na(+) is not transported, but it plays an essential structural role and its presence is essential for fluoride channel function.</text>
</comment>
<dbReference type="GO" id="GO:0140114">
    <property type="term" value="P:cellular detoxification of fluoride"/>
    <property type="evidence" value="ECO:0007669"/>
    <property type="project" value="UniProtKB-UniRule"/>
</dbReference>
<proteinExistence type="inferred from homology"/>
<evidence type="ECO:0000313" key="13">
    <source>
        <dbReference type="Proteomes" id="UP000199153"/>
    </source>
</evidence>
<keyword evidence="3" id="KW-0997">Cell inner membrane</keyword>
<keyword evidence="8 11" id="KW-0407">Ion channel</keyword>
<dbReference type="OrthoDB" id="9815830at2"/>
<keyword evidence="11" id="KW-0915">Sodium</keyword>
<evidence type="ECO:0000256" key="1">
    <source>
        <dbReference type="ARBA" id="ARBA00004651"/>
    </source>
</evidence>
<comment type="function">
    <text evidence="11">Fluoride-specific ion channel. Important for reducing fluoride concentration in the cell, thus reducing its toxicity.</text>
</comment>
<keyword evidence="4 11" id="KW-0812">Transmembrane</keyword>
<organism evidence="12 13">
    <name type="scientific">Salegentibacter flavus</name>
    <dbReference type="NCBI Taxonomy" id="287099"/>
    <lineage>
        <taxon>Bacteria</taxon>
        <taxon>Pseudomonadati</taxon>
        <taxon>Bacteroidota</taxon>
        <taxon>Flavobacteriia</taxon>
        <taxon>Flavobacteriales</taxon>
        <taxon>Flavobacteriaceae</taxon>
        <taxon>Salegentibacter</taxon>
    </lineage>
</organism>
<dbReference type="NCBIfam" id="TIGR00494">
    <property type="entry name" value="crcB"/>
    <property type="match status" value="1"/>
</dbReference>
<feature type="binding site" evidence="11">
    <location>
        <position position="78"/>
    </location>
    <ligand>
        <name>Na(+)</name>
        <dbReference type="ChEBI" id="CHEBI:29101"/>
        <note>structural</note>
    </ligand>
</feature>
<dbReference type="GO" id="GO:0005886">
    <property type="term" value="C:plasma membrane"/>
    <property type="evidence" value="ECO:0007669"/>
    <property type="project" value="UniProtKB-SubCell"/>
</dbReference>
<feature type="transmembrane region" description="Helical" evidence="11">
    <location>
        <begin position="97"/>
        <end position="120"/>
    </location>
</feature>
<dbReference type="HAMAP" id="MF_00454">
    <property type="entry name" value="FluC"/>
    <property type="match status" value="1"/>
</dbReference>
<dbReference type="RefSeq" id="WP_093407366.1">
    <property type="nucleotide sequence ID" value="NZ_FOVL01000006.1"/>
</dbReference>
<reference evidence="12 13" key="1">
    <citation type="submission" date="2016-10" db="EMBL/GenBank/DDBJ databases">
        <authorList>
            <person name="de Groot N.N."/>
        </authorList>
    </citation>
    <scope>NUCLEOTIDE SEQUENCE [LARGE SCALE GENOMIC DNA]</scope>
    <source>
        <strain evidence="12 13">DSM 17794</strain>
    </source>
</reference>
<feature type="transmembrane region" description="Helical" evidence="11">
    <location>
        <begin position="35"/>
        <end position="55"/>
    </location>
</feature>
<evidence type="ECO:0000256" key="6">
    <source>
        <dbReference type="ARBA" id="ARBA00023065"/>
    </source>
</evidence>
<keyword evidence="2 11" id="KW-1003">Cell membrane</keyword>
<dbReference type="InterPro" id="IPR003691">
    <property type="entry name" value="FluC"/>
</dbReference>
<feature type="transmembrane region" description="Helical" evidence="11">
    <location>
        <begin position="67"/>
        <end position="85"/>
    </location>
</feature>
<dbReference type="EMBL" id="FOVL01000006">
    <property type="protein sequence ID" value="SFN48878.1"/>
    <property type="molecule type" value="Genomic_DNA"/>
</dbReference>
<evidence type="ECO:0000256" key="5">
    <source>
        <dbReference type="ARBA" id="ARBA00022989"/>
    </source>
</evidence>
<keyword evidence="7 11" id="KW-0472">Membrane</keyword>
<dbReference type="Pfam" id="PF02537">
    <property type="entry name" value="CRCB"/>
    <property type="match status" value="1"/>
</dbReference>